<feature type="transmembrane region" description="Helical" evidence="6">
    <location>
        <begin position="35"/>
        <end position="53"/>
    </location>
</feature>
<dbReference type="Proteomes" id="UP000054016">
    <property type="component" value="Unassembled WGS sequence"/>
</dbReference>
<dbReference type="EMBL" id="LFWV01000007">
    <property type="protein sequence ID" value="KON32241.1"/>
    <property type="molecule type" value="Genomic_DNA"/>
</dbReference>
<keyword evidence="2" id="KW-1003">Cell membrane</keyword>
<evidence type="ECO:0000256" key="1">
    <source>
        <dbReference type="ARBA" id="ARBA00004651"/>
    </source>
</evidence>
<dbReference type="AlphaFoldDB" id="A0A0M0BVN5"/>
<feature type="transmembrane region" description="Helical" evidence="6">
    <location>
        <begin position="74"/>
        <end position="97"/>
    </location>
</feature>
<feature type="transmembrane region" description="Helical" evidence="6">
    <location>
        <begin position="12"/>
        <end position="29"/>
    </location>
</feature>
<dbReference type="GO" id="GO:0005886">
    <property type="term" value="C:plasma membrane"/>
    <property type="evidence" value="ECO:0007669"/>
    <property type="project" value="UniProtKB-SubCell"/>
</dbReference>
<comment type="caution">
    <text evidence="8">The sequence shown here is derived from an EMBL/GenBank/DDBJ whole genome shotgun (WGS) entry which is preliminary data.</text>
</comment>
<feature type="transmembrane region" description="Helical" evidence="6">
    <location>
        <begin position="117"/>
        <end position="139"/>
    </location>
</feature>
<feature type="transmembrane region" description="Helical" evidence="6">
    <location>
        <begin position="309"/>
        <end position="326"/>
    </location>
</feature>
<evidence type="ECO:0000256" key="3">
    <source>
        <dbReference type="ARBA" id="ARBA00022692"/>
    </source>
</evidence>
<feature type="transmembrane region" description="Helical" evidence="6">
    <location>
        <begin position="231"/>
        <end position="255"/>
    </location>
</feature>
<dbReference type="InterPro" id="IPR002656">
    <property type="entry name" value="Acyl_transf_3_dom"/>
</dbReference>
<evidence type="ECO:0000313" key="8">
    <source>
        <dbReference type="EMBL" id="KON32241.1"/>
    </source>
</evidence>
<organism evidence="8 9">
    <name type="scientific">miscellaneous Crenarchaeota group-1 archaeon SG8-32-3</name>
    <dbReference type="NCBI Taxonomy" id="1685125"/>
    <lineage>
        <taxon>Archaea</taxon>
        <taxon>Candidatus Bathyarchaeota</taxon>
        <taxon>MCG-1</taxon>
    </lineage>
</organism>
<proteinExistence type="predicted"/>
<feature type="transmembrane region" description="Helical" evidence="6">
    <location>
        <begin position="204"/>
        <end position="225"/>
    </location>
</feature>
<sequence>MKRIVEFDWLKLFALFLLIFVHSDLYFVYPEIIYPVQWFLLGCFFFVSGFLVFDTFQKCEGSIRIFWKSKFLSLYIPFAATAVFYFILQVAIGAAPADPLRLFSHVSLLNVFDGLNSVYNWGSLWFVPYLIAFMLIFCFTKKYFKNVKIQVLLFSIIWFCSILAWVYDTPMKLGQVFSQYFLVFMIGVWFNEFKMYERIMNFKAAYVAVPLFAIFLPSLSTLFTANNAADALTFFVYSHGRSIILSLSAILLVLLLLRKLVFPRNRFVELIAATSVVIYLMEPFCSYLLRSYIFGQTTVYFASGMEFYLYQILRITLLLVLVPLVVKAAKTTYQKRLSPLSPNFRFFNVLKNKFAKDWQPVADVKQ</sequence>
<feature type="transmembrane region" description="Helical" evidence="6">
    <location>
        <begin position="267"/>
        <end position="289"/>
    </location>
</feature>
<dbReference type="PANTHER" id="PTHR40074:SF2">
    <property type="entry name" value="O-ACETYLTRANSFERASE WECH"/>
    <property type="match status" value="1"/>
</dbReference>
<evidence type="ECO:0000256" key="6">
    <source>
        <dbReference type="SAM" id="Phobius"/>
    </source>
</evidence>
<protein>
    <recommendedName>
        <fullName evidence="7">Acyltransferase 3 domain-containing protein</fullName>
    </recommendedName>
</protein>
<dbReference type="GO" id="GO:0009246">
    <property type="term" value="P:enterobacterial common antigen biosynthetic process"/>
    <property type="evidence" value="ECO:0007669"/>
    <property type="project" value="TreeGrafter"/>
</dbReference>
<dbReference type="PANTHER" id="PTHR40074">
    <property type="entry name" value="O-ACETYLTRANSFERASE WECH"/>
    <property type="match status" value="1"/>
</dbReference>
<accession>A0A0M0BVN5</accession>
<feature type="domain" description="Acyltransferase 3" evidence="7">
    <location>
        <begin position="5"/>
        <end position="302"/>
    </location>
</feature>
<dbReference type="GO" id="GO:0016413">
    <property type="term" value="F:O-acetyltransferase activity"/>
    <property type="evidence" value="ECO:0007669"/>
    <property type="project" value="TreeGrafter"/>
</dbReference>
<keyword evidence="4 6" id="KW-1133">Transmembrane helix</keyword>
<name>A0A0M0BVN5_9ARCH</name>
<keyword evidence="3 6" id="KW-0812">Transmembrane</keyword>
<reference evidence="9" key="1">
    <citation type="submission" date="2015-06" db="EMBL/GenBank/DDBJ databases">
        <title>New insights into the roles of widespread benthic archaea in carbon and nitrogen cycling.</title>
        <authorList>
            <person name="Lazar C.S."/>
            <person name="Baker B.J."/>
            <person name="Seitz K.W."/>
            <person name="Hyde A.S."/>
            <person name="Dick G.J."/>
            <person name="Hinrichs K.-U."/>
            <person name="Teske A.P."/>
        </authorList>
    </citation>
    <scope>NUCLEOTIDE SEQUENCE [LARGE SCALE GENOMIC DNA]</scope>
</reference>
<evidence type="ECO:0000259" key="7">
    <source>
        <dbReference type="Pfam" id="PF01757"/>
    </source>
</evidence>
<feature type="transmembrane region" description="Helical" evidence="6">
    <location>
        <begin position="173"/>
        <end position="192"/>
    </location>
</feature>
<dbReference type="Pfam" id="PF01757">
    <property type="entry name" value="Acyl_transf_3"/>
    <property type="match status" value="1"/>
</dbReference>
<keyword evidence="5 6" id="KW-0472">Membrane</keyword>
<evidence type="ECO:0000256" key="5">
    <source>
        <dbReference type="ARBA" id="ARBA00023136"/>
    </source>
</evidence>
<gene>
    <name evidence="8" type="ORF">AC478_00815</name>
</gene>
<evidence type="ECO:0000256" key="2">
    <source>
        <dbReference type="ARBA" id="ARBA00022475"/>
    </source>
</evidence>
<feature type="transmembrane region" description="Helical" evidence="6">
    <location>
        <begin position="151"/>
        <end position="167"/>
    </location>
</feature>
<evidence type="ECO:0000313" key="9">
    <source>
        <dbReference type="Proteomes" id="UP000054016"/>
    </source>
</evidence>
<evidence type="ECO:0000256" key="4">
    <source>
        <dbReference type="ARBA" id="ARBA00022989"/>
    </source>
</evidence>
<comment type="subcellular location">
    <subcellularLocation>
        <location evidence="1">Cell membrane</location>
        <topology evidence="1">Multi-pass membrane protein</topology>
    </subcellularLocation>
</comment>